<reference evidence="1" key="1">
    <citation type="submission" date="2023-07" db="EMBL/GenBank/DDBJ databases">
        <title>Black Yeasts Isolated from many extreme environments.</title>
        <authorList>
            <person name="Coleine C."/>
            <person name="Stajich J.E."/>
            <person name="Selbmann L."/>
        </authorList>
    </citation>
    <scope>NUCLEOTIDE SEQUENCE</scope>
    <source>
        <strain evidence="1">CCFEE 5714</strain>
    </source>
</reference>
<dbReference type="Proteomes" id="UP001281147">
    <property type="component" value="Unassembled WGS sequence"/>
</dbReference>
<keyword evidence="2" id="KW-1185">Reference proteome</keyword>
<evidence type="ECO:0000313" key="2">
    <source>
        <dbReference type="Proteomes" id="UP001281147"/>
    </source>
</evidence>
<gene>
    <name evidence="1" type="ORF">LTR37_003416</name>
</gene>
<comment type="caution">
    <text evidence="1">The sequence shown here is derived from an EMBL/GenBank/DDBJ whole genome shotgun (WGS) entry which is preliminary data.</text>
</comment>
<evidence type="ECO:0000313" key="1">
    <source>
        <dbReference type="EMBL" id="KAK3721126.1"/>
    </source>
</evidence>
<dbReference type="EMBL" id="JAUTXU010000019">
    <property type="protein sequence ID" value="KAK3721126.1"/>
    <property type="molecule type" value="Genomic_DNA"/>
</dbReference>
<protein>
    <submittedName>
        <fullName evidence="1">Uncharacterized protein</fullName>
    </submittedName>
</protein>
<proteinExistence type="predicted"/>
<name>A0ACC3NQR2_9PEZI</name>
<accession>A0ACC3NQR2</accession>
<sequence length="73" mass="8359">MAGLWAKIKQFFRRRGLKSSPEVDERRPPYAQHPPLPQQEYGPALPVQAPLSLTSSIDGRLEDEMEALWEQGR</sequence>
<organism evidence="1 2">
    <name type="scientific">Vermiconidia calcicola</name>
    <dbReference type="NCBI Taxonomy" id="1690605"/>
    <lineage>
        <taxon>Eukaryota</taxon>
        <taxon>Fungi</taxon>
        <taxon>Dikarya</taxon>
        <taxon>Ascomycota</taxon>
        <taxon>Pezizomycotina</taxon>
        <taxon>Dothideomycetes</taxon>
        <taxon>Dothideomycetidae</taxon>
        <taxon>Mycosphaerellales</taxon>
        <taxon>Extremaceae</taxon>
        <taxon>Vermiconidia</taxon>
    </lineage>
</organism>